<feature type="domain" description="Zinc-ribbon" evidence="2">
    <location>
        <begin position="5"/>
        <end position="25"/>
    </location>
</feature>
<evidence type="ECO:0000256" key="1">
    <source>
        <dbReference type="SAM" id="Phobius"/>
    </source>
</evidence>
<protein>
    <submittedName>
        <fullName evidence="3">Zinc ribbon domain-containing protein</fullName>
    </submittedName>
</protein>
<name>A0AA97FBF6_9SPHN</name>
<evidence type="ECO:0000313" key="3">
    <source>
        <dbReference type="EMBL" id="WOE75985.1"/>
    </source>
</evidence>
<dbReference type="RefSeq" id="WP_317083349.1">
    <property type="nucleotide sequence ID" value="NZ_CP136594.1"/>
</dbReference>
<organism evidence="3 4">
    <name type="scientific">Alterisphingorhabdus coralli</name>
    <dbReference type="NCBI Taxonomy" id="3071408"/>
    <lineage>
        <taxon>Bacteria</taxon>
        <taxon>Pseudomonadati</taxon>
        <taxon>Pseudomonadota</taxon>
        <taxon>Alphaproteobacteria</taxon>
        <taxon>Sphingomonadales</taxon>
        <taxon>Sphingomonadaceae</taxon>
        <taxon>Alterisphingorhabdus (ex Yan et al. 2024)</taxon>
    </lineage>
</organism>
<gene>
    <name evidence="3" type="ORF">RB602_04510</name>
</gene>
<dbReference type="KEGG" id="acoa:RB602_04510"/>
<evidence type="ECO:0000259" key="2">
    <source>
        <dbReference type="Pfam" id="PF13240"/>
    </source>
</evidence>
<keyword evidence="4" id="KW-1185">Reference proteome</keyword>
<dbReference type="Pfam" id="PF13240">
    <property type="entry name" value="Zn_Ribbon_1"/>
    <property type="match status" value="1"/>
</dbReference>
<feature type="transmembrane region" description="Helical" evidence="1">
    <location>
        <begin position="81"/>
        <end position="108"/>
    </location>
</feature>
<evidence type="ECO:0000313" key="4">
    <source>
        <dbReference type="Proteomes" id="UP001302429"/>
    </source>
</evidence>
<dbReference type="AlphaFoldDB" id="A0AA97FBF6"/>
<keyword evidence="1" id="KW-0812">Transmembrane</keyword>
<dbReference type="Proteomes" id="UP001302429">
    <property type="component" value="Chromosome"/>
</dbReference>
<accession>A0AA97FBF6</accession>
<dbReference type="EMBL" id="CP136594">
    <property type="protein sequence ID" value="WOE75985.1"/>
    <property type="molecule type" value="Genomic_DNA"/>
</dbReference>
<keyword evidence="1" id="KW-0472">Membrane</keyword>
<keyword evidence="1" id="KW-1133">Transmembrane helix</keyword>
<sequence length="124" mass="13020">MAQTCNNCSAELEDGMKFCPHCGAKTPEQIHAESIVEQTKHYVGEAAEELWGATKDAAKETYKHGKHITDMDSAKKLAGGAALGAAAGLIAPVGVAAGAAIGAGVVAYRHISKKQEEEEEKKKK</sequence>
<proteinExistence type="predicted"/>
<reference evidence="3 4" key="1">
    <citation type="submission" date="2023-10" db="EMBL/GenBank/DDBJ databases">
        <title>Complete genome sequence of a Sphingomonadaceae bacterium.</title>
        <authorList>
            <person name="Yan C."/>
        </authorList>
    </citation>
    <scope>NUCLEOTIDE SEQUENCE [LARGE SCALE GENOMIC DNA]</scope>
    <source>
        <strain evidence="3 4">SCSIO 66989</strain>
    </source>
</reference>
<dbReference type="InterPro" id="IPR026870">
    <property type="entry name" value="Zinc_ribbon_dom"/>
</dbReference>